<dbReference type="Proteomes" id="UP001209713">
    <property type="component" value="Unassembled WGS sequence"/>
</dbReference>
<dbReference type="Pfam" id="PF00990">
    <property type="entry name" value="GGDEF"/>
    <property type="match status" value="1"/>
</dbReference>
<dbReference type="EMBL" id="JAOVZB010000007">
    <property type="protein sequence ID" value="MCV2403995.1"/>
    <property type="molecule type" value="Genomic_DNA"/>
</dbReference>
<dbReference type="InterPro" id="IPR029787">
    <property type="entry name" value="Nucleotide_cyclase"/>
</dbReference>
<keyword evidence="1" id="KW-0472">Membrane</keyword>
<dbReference type="SUPFAM" id="SSF55785">
    <property type="entry name" value="PYP-like sensor domain (PAS domain)"/>
    <property type="match status" value="1"/>
</dbReference>
<dbReference type="SUPFAM" id="SSF141868">
    <property type="entry name" value="EAL domain-like"/>
    <property type="match status" value="1"/>
</dbReference>
<dbReference type="Gene3D" id="3.30.450.20">
    <property type="entry name" value="PAS domain"/>
    <property type="match status" value="1"/>
</dbReference>
<dbReference type="PROSITE" id="PS50883">
    <property type="entry name" value="EAL"/>
    <property type="match status" value="1"/>
</dbReference>
<dbReference type="SMART" id="SM00267">
    <property type="entry name" value="GGDEF"/>
    <property type="match status" value="1"/>
</dbReference>
<protein>
    <submittedName>
        <fullName evidence="4">EAL domain-containing protein</fullName>
    </submittedName>
</protein>
<evidence type="ECO:0000313" key="4">
    <source>
        <dbReference type="EMBL" id="MCV2403995.1"/>
    </source>
</evidence>
<keyword evidence="5" id="KW-1185">Reference proteome</keyword>
<dbReference type="Gene3D" id="3.20.20.450">
    <property type="entry name" value="EAL domain"/>
    <property type="match status" value="1"/>
</dbReference>
<feature type="domain" description="GGDEF" evidence="3">
    <location>
        <begin position="391"/>
        <end position="524"/>
    </location>
</feature>
<gene>
    <name evidence="4" type="ORF">OFY17_14085</name>
</gene>
<dbReference type="CDD" id="cd01948">
    <property type="entry name" value="EAL"/>
    <property type="match status" value="1"/>
</dbReference>
<dbReference type="Pfam" id="PF00563">
    <property type="entry name" value="EAL"/>
    <property type="match status" value="1"/>
</dbReference>
<organism evidence="4 5">
    <name type="scientific">Marinomonas sargassi</name>
    <dbReference type="NCBI Taxonomy" id="2984494"/>
    <lineage>
        <taxon>Bacteria</taxon>
        <taxon>Pseudomonadati</taxon>
        <taxon>Pseudomonadota</taxon>
        <taxon>Gammaproteobacteria</taxon>
        <taxon>Oceanospirillales</taxon>
        <taxon>Oceanospirillaceae</taxon>
        <taxon>Marinomonas</taxon>
    </lineage>
</organism>
<dbReference type="PANTHER" id="PTHR44757">
    <property type="entry name" value="DIGUANYLATE CYCLASE DGCP"/>
    <property type="match status" value="1"/>
</dbReference>
<comment type="caution">
    <text evidence="4">The sequence shown here is derived from an EMBL/GenBank/DDBJ whole genome shotgun (WGS) entry which is preliminary data.</text>
</comment>
<evidence type="ECO:0000256" key="1">
    <source>
        <dbReference type="SAM" id="Phobius"/>
    </source>
</evidence>
<evidence type="ECO:0000313" key="5">
    <source>
        <dbReference type="Proteomes" id="UP001209713"/>
    </source>
</evidence>
<keyword evidence="1" id="KW-1133">Transmembrane helix</keyword>
<feature type="transmembrane region" description="Helical" evidence="1">
    <location>
        <begin position="164"/>
        <end position="183"/>
    </location>
</feature>
<name>A0ABT2YVR9_9GAMM</name>
<feature type="transmembrane region" description="Helical" evidence="1">
    <location>
        <begin position="71"/>
        <end position="90"/>
    </location>
</feature>
<dbReference type="Gene3D" id="3.30.70.270">
    <property type="match status" value="1"/>
</dbReference>
<dbReference type="InterPro" id="IPR043128">
    <property type="entry name" value="Rev_trsase/Diguanyl_cyclase"/>
</dbReference>
<dbReference type="InterPro" id="IPR052155">
    <property type="entry name" value="Biofilm_reg_signaling"/>
</dbReference>
<evidence type="ECO:0000259" key="3">
    <source>
        <dbReference type="PROSITE" id="PS50887"/>
    </source>
</evidence>
<dbReference type="InterPro" id="IPR035965">
    <property type="entry name" value="PAS-like_dom_sf"/>
</dbReference>
<feature type="transmembrane region" description="Helical" evidence="1">
    <location>
        <begin position="6"/>
        <end position="24"/>
    </location>
</feature>
<feature type="transmembrane region" description="Helical" evidence="1">
    <location>
        <begin position="139"/>
        <end position="157"/>
    </location>
</feature>
<proteinExistence type="predicted"/>
<feature type="transmembrane region" description="Helical" evidence="1">
    <location>
        <begin position="111"/>
        <end position="133"/>
    </location>
</feature>
<dbReference type="PANTHER" id="PTHR44757:SF2">
    <property type="entry name" value="BIOFILM ARCHITECTURE MAINTENANCE PROTEIN MBAA"/>
    <property type="match status" value="1"/>
</dbReference>
<dbReference type="InterPro" id="IPR035919">
    <property type="entry name" value="EAL_sf"/>
</dbReference>
<reference evidence="4 5" key="1">
    <citation type="submission" date="2022-10" db="EMBL/GenBank/DDBJ databases">
        <title>Marinomonas transparenta sp. nov. and Marinomonas sargassi sp. nov., isolated from marine alga (Sargassum natans (L.) Gaillon).</title>
        <authorList>
            <person name="Wang Y."/>
        </authorList>
    </citation>
    <scope>NUCLEOTIDE SEQUENCE [LARGE SCALE GENOMIC DNA]</scope>
    <source>
        <strain evidence="4 5">C2222</strain>
    </source>
</reference>
<keyword evidence="1" id="KW-0812">Transmembrane</keyword>
<feature type="transmembrane region" description="Helical" evidence="1">
    <location>
        <begin position="189"/>
        <end position="208"/>
    </location>
</feature>
<dbReference type="SUPFAM" id="SSF55073">
    <property type="entry name" value="Nucleotide cyclase"/>
    <property type="match status" value="1"/>
</dbReference>
<accession>A0ABT2YVR9</accession>
<dbReference type="InterPro" id="IPR000160">
    <property type="entry name" value="GGDEF_dom"/>
</dbReference>
<dbReference type="InterPro" id="IPR001633">
    <property type="entry name" value="EAL_dom"/>
</dbReference>
<evidence type="ECO:0000259" key="2">
    <source>
        <dbReference type="PROSITE" id="PS50883"/>
    </source>
</evidence>
<dbReference type="NCBIfam" id="TIGR00254">
    <property type="entry name" value="GGDEF"/>
    <property type="match status" value="1"/>
</dbReference>
<dbReference type="CDD" id="cd01949">
    <property type="entry name" value="GGDEF"/>
    <property type="match status" value="1"/>
</dbReference>
<sequence>MSDKNPLPLIPKIVDWIISYFYLAHDQNDYAAKYQSHQFLNIVKSLPLTCLISLFVVLASLMFTWDKGHNEFALVYVIALSVITFVKLSFWWSYVIKHKHLDIHQLPTKPLALTIIASAISYAFLSCYWFTLILPEQEVFFVLSAAAFVVTGCIIFSRILLIGATWAVGFSGGFVLAYAYLFGSLSTDIILFTLIGVLSLSLICLSVTRHHVQNFKRENQVEMQRQAASVLLNDFEEKASDWLWEVDKYGHLQYVSQKLTQATGSDSQNLLHFPFVNILESLLDTEERNALEQLQKVNLALSKRADFSNILLPIKVNNETLWWSLSAKIITDNQDTFIGWRGVTKDRTSAVLPKREMIKQANTDSLTGIGNRLFFNDQLTSLFTKSTTSESVFALVLMDLDNFKMINDSFGHNAGDDLLIEVSNRLKNNIPENAILSRLNGDEFAIVIPNTSSSEKIEELSTELYNTIIQPWSYGNSQINISISLGIAFSSDSINSIEGLLRAGDLALNDAKQASSRYMSFFNTEMEVAANHRGQVVNEMKQSIFNNEFILDYQPQLDLSTGQLIGAEALVRWKHPKRGMIAPLNFIPIAEESDLISFLGVWILEKACSEAATWPDDLYVAVNVSCAQIEKTDLLSDIKRILEETQLPPSRLEIEITESVLITDKSPVFNFLTALREMGIKIALDDFGTGYSSLSYLHDLPIDKLKIDRSFINQSDADEKSRSIIRSITHLASSLKVSTIAEGIETEDQYDLLSSLGVQYGQGYWYARPMTPESFKEFIEAKKA</sequence>
<dbReference type="RefSeq" id="WP_263531379.1">
    <property type="nucleotide sequence ID" value="NZ_JAOVZB010000007.1"/>
</dbReference>
<feature type="domain" description="EAL" evidence="2">
    <location>
        <begin position="533"/>
        <end position="783"/>
    </location>
</feature>
<feature type="transmembrane region" description="Helical" evidence="1">
    <location>
        <begin position="45"/>
        <end position="65"/>
    </location>
</feature>
<dbReference type="PROSITE" id="PS50887">
    <property type="entry name" value="GGDEF"/>
    <property type="match status" value="1"/>
</dbReference>
<dbReference type="SMART" id="SM00052">
    <property type="entry name" value="EAL"/>
    <property type="match status" value="1"/>
</dbReference>